<dbReference type="NCBIfam" id="TIGR00762">
    <property type="entry name" value="DegV"/>
    <property type="match status" value="1"/>
</dbReference>
<dbReference type="Gene3D" id="3.30.1180.10">
    <property type="match status" value="1"/>
</dbReference>
<dbReference type="PROSITE" id="PS51482">
    <property type="entry name" value="DEGV"/>
    <property type="match status" value="1"/>
</dbReference>
<comment type="caution">
    <text evidence="2">The sequence shown here is derived from an EMBL/GenBank/DDBJ whole genome shotgun (WGS) entry which is preliminary data.</text>
</comment>
<protein>
    <submittedName>
        <fullName evidence="2">DegV family protein</fullName>
    </submittedName>
</protein>
<dbReference type="Pfam" id="PF02645">
    <property type="entry name" value="DegV"/>
    <property type="match status" value="1"/>
</dbReference>
<dbReference type="InterPro" id="IPR003797">
    <property type="entry name" value="DegV"/>
</dbReference>
<dbReference type="PANTHER" id="PTHR33434">
    <property type="entry name" value="DEGV DOMAIN-CONTAINING PROTEIN DR_1986-RELATED"/>
    <property type="match status" value="1"/>
</dbReference>
<organism evidence="2 3">
    <name type="scientific">Dyella humi</name>
    <dbReference type="NCBI Taxonomy" id="1770547"/>
    <lineage>
        <taxon>Bacteria</taxon>
        <taxon>Pseudomonadati</taxon>
        <taxon>Pseudomonadota</taxon>
        <taxon>Gammaproteobacteria</taxon>
        <taxon>Lysobacterales</taxon>
        <taxon>Rhodanobacteraceae</taxon>
        <taxon>Dyella</taxon>
    </lineage>
</organism>
<dbReference type="SUPFAM" id="SSF82549">
    <property type="entry name" value="DAK1/DegV-like"/>
    <property type="match status" value="1"/>
</dbReference>
<dbReference type="InterPro" id="IPR050270">
    <property type="entry name" value="DegV_domain_contain"/>
</dbReference>
<gene>
    <name evidence="2" type="ORF">ISP18_20555</name>
</gene>
<evidence type="ECO:0000313" key="2">
    <source>
        <dbReference type="EMBL" id="MFK2857006.1"/>
    </source>
</evidence>
<name>A0ABW8IRW4_9GAMM</name>
<dbReference type="Gene3D" id="3.40.50.10170">
    <property type="match status" value="1"/>
</dbReference>
<dbReference type="Proteomes" id="UP001620409">
    <property type="component" value="Unassembled WGS sequence"/>
</dbReference>
<evidence type="ECO:0000313" key="3">
    <source>
        <dbReference type="Proteomes" id="UP001620409"/>
    </source>
</evidence>
<evidence type="ECO:0000256" key="1">
    <source>
        <dbReference type="ARBA" id="ARBA00023121"/>
    </source>
</evidence>
<reference evidence="2 3" key="1">
    <citation type="submission" date="2020-10" db="EMBL/GenBank/DDBJ databases">
        <title>Phylogeny of dyella-like bacteria.</title>
        <authorList>
            <person name="Fu J."/>
        </authorList>
    </citation>
    <scope>NUCLEOTIDE SEQUENCE [LARGE SCALE GENOMIC DNA]</scope>
    <source>
        <strain evidence="2 3">DHG40</strain>
    </source>
</reference>
<sequence>MRMGLAIDASCDLPRDFLQQHDIAIMPIAVRVDNSTFKDNRDPAEIERFLSLKLGGRSHSAETEPCSMEDVQKLFLEKLVLEKDCVFCLTITAGRSAIYDNVIKASFAVLKNYRKVREPAGITGPFLMRVLDTRSLFAGSAPCVIEAVRLIQANETPAAIRERLAYIAENSYGYMLPRDLYYLRARAKKKGDRSVGLLSAVLGSTLDIKPLLRGYRGETTPVGKVRGWEHGCEALFGYAADRVRAGLLVPVMCTAYGGDLSELPTLPGYAKLAQACEECGVTLMQAPMSITGMVNVGEGAVTIGFAAEEHSVEF</sequence>
<dbReference type="PANTHER" id="PTHR33434:SF2">
    <property type="entry name" value="FATTY ACID-BINDING PROTEIN TM_1468"/>
    <property type="match status" value="1"/>
</dbReference>
<accession>A0ABW8IRW4</accession>
<keyword evidence="3" id="KW-1185">Reference proteome</keyword>
<dbReference type="RefSeq" id="WP_380006860.1">
    <property type="nucleotide sequence ID" value="NZ_JADIKI010000023.1"/>
</dbReference>
<dbReference type="EMBL" id="JADIKI010000023">
    <property type="protein sequence ID" value="MFK2857006.1"/>
    <property type="molecule type" value="Genomic_DNA"/>
</dbReference>
<dbReference type="InterPro" id="IPR043168">
    <property type="entry name" value="DegV_C"/>
</dbReference>
<proteinExistence type="predicted"/>
<keyword evidence="1" id="KW-0446">Lipid-binding</keyword>